<feature type="active site" description="Charge relay system" evidence="5">
    <location>
        <position position="159"/>
    </location>
</feature>
<dbReference type="Proteomes" id="UP000640489">
    <property type="component" value="Unassembled WGS sequence"/>
</dbReference>
<dbReference type="AlphaFoldDB" id="A0A930VHD4"/>
<comment type="caution">
    <text evidence="7">The sequence shown here is derived from an EMBL/GenBank/DDBJ whole genome shotgun (WGS) entry which is preliminary data.</text>
</comment>
<evidence type="ECO:0000259" key="6">
    <source>
        <dbReference type="Pfam" id="PF00082"/>
    </source>
</evidence>
<feature type="active site" description="Charge relay system" evidence="5">
    <location>
        <position position="309"/>
    </location>
</feature>
<name>A0A930VHD4_9ACTN</name>
<evidence type="ECO:0000256" key="4">
    <source>
        <dbReference type="ARBA" id="ARBA00022825"/>
    </source>
</evidence>
<dbReference type="Gene3D" id="3.30.70.80">
    <property type="entry name" value="Peptidase S8 propeptide/proteinase inhibitor I9"/>
    <property type="match status" value="1"/>
</dbReference>
<dbReference type="PANTHER" id="PTHR43806">
    <property type="entry name" value="PEPTIDASE S8"/>
    <property type="match status" value="1"/>
</dbReference>
<protein>
    <submittedName>
        <fullName evidence="7">S8 family serine peptidase</fullName>
    </submittedName>
</protein>
<evidence type="ECO:0000313" key="7">
    <source>
        <dbReference type="EMBL" id="MBF4764918.1"/>
    </source>
</evidence>
<dbReference type="Gene3D" id="3.40.50.200">
    <property type="entry name" value="Peptidase S8/S53 domain"/>
    <property type="match status" value="1"/>
</dbReference>
<dbReference type="InterPro" id="IPR013783">
    <property type="entry name" value="Ig-like_fold"/>
</dbReference>
<dbReference type="SUPFAM" id="SSF54897">
    <property type="entry name" value="Protease propeptides/inhibitors"/>
    <property type="match status" value="1"/>
</dbReference>
<dbReference type="EMBL" id="JADKPN010000011">
    <property type="protein sequence ID" value="MBF4764918.1"/>
    <property type="molecule type" value="Genomic_DNA"/>
</dbReference>
<dbReference type="SUPFAM" id="SSF52743">
    <property type="entry name" value="Subtilisin-like"/>
    <property type="match status" value="1"/>
</dbReference>
<evidence type="ECO:0000256" key="2">
    <source>
        <dbReference type="ARBA" id="ARBA00022670"/>
    </source>
</evidence>
<dbReference type="GO" id="GO:0006508">
    <property type="term" value="P:proteolysis"/>
    <property type="evidence" value="ECO:0007669"/>
    <property type="project" value="UniProtKB-KW"/>
</dbReference>
<sequence length="671" mass="66686">MGLLVLGGQQLAMGAEPAEPGLTSDYLVTFAPGTTQADRVDLLDTAGAVVTSSVEPLRLYAASLTDDQVAALRGSNAVTSVEADRVREVQLAPNDPAYGDQWALDKIGWGSAYDSVAPNGSATVAVLDTGVNATDDLAGHLVPGTSVLGDNDTADPNGHGTAMASIVAAGVDNGVGIAGVGFQGVSVMPVKVLDQDGLGQDSGVVEGVVYAADHGADVILMSFSNPGASSALQAAVDYAWSKGSVLVAATGNDGVTTASYPAGTAKVVGVSATTRDDTLWSGSNSGADTFLGAPGVDIATGSGPVTGTSASAAIVAGVAALVRANDPSAGPGVVVGRLARNADPAGSVSDTGNGRVNLARAMDDTSTEPIVPEGVAGQGGPVVGPYVAGAASEISGTVVTDVNGNGSVDPGDNLRAGVSIVLWQDRNDDGILQSSGADLPSLRVSISSATGRYEFVTNSDFNNNTRYFVQVQLGSGFTTTAVTACAISSGSGTQSSTVSGTTNVVRFGNGSPACLNGRFLVQPTNSAPSATVSLSPVSPATNQIVTATATKSDPDGNAVTLTYVWKVNGTIVKTTSGSSSLTDTLDLSVAGNGNRGDTIRVEVTPNDGTANGGTVNDQLVVGNSAPSATVSLSPVSPTTNQTVTATATKSDADGDAVSLTYVWKVNGSIVK</sequence>
<organism evidence="7 8">
    <name type="scientific">Nocardioides islandensis</name>
    <dbReference type="NCBI Taxonomy" id="433663"/>
    <lineage>
        <taxon>Bacteria</taxon>
        <taxon>Bacillati</taxon>
        <taxon>Actinomycetota</taxon>
        <taxon>Actinomycetes</taxon>
        <taxon>Propionibacteriales</taxon>
        <taxon>Nocardioidaceae</taxon>
        <taxon>Nocardioides</taxon>
    </lineage>
</organism>
<keyword evidence="4 5" id="KW-0720">Serine protease</keyword>
<dbReference type="InterPro" id="IPR037045">
    <property type="entry name" value="S8pro/Inhibitor_I9_sf"/>
</dbReference>
<keyword evidence="2 5" id="KW-0645">Protease</keyword>
<feature type="domain" description="Peptidase S8/S53" evidence="6">
    <location>
        <begin position="122"/>
        <end position="347"/>
    </location>
</feature>
<feature type="active site" description="Charge relay system" evidence="5">
    <location>
        <position position="128"/>
    </location>
</feature>
<accession>A0A930VHD4</accession>
<reference evidence="7" key="1">
    <citation type="submission" date="2020-11" db="EMBL/GenBank/DDBJ databases">
        <title>Nocardioides sp. nov., isolated from Soil of Cynanchum wilfordii Hemsley rhizosphere.</title>
        <authorList>
            <person name="Lee J.-S."/>
            <person name="Suh M.K."/>
            <person name="Kim J.-S."/>
        </authorList>
    </citation>
    <scope>NUCLEOTIDE SEQUENCE</scope>
    <source>
        <strain evidence="7">KCTC 19275</strain>
    </source>
</reference>
<dbReference type="InterPro" id="IPR036852">
    <property type="entry name" value="Peptidase_S8/S53_dom_sf"/>
</dbReference>
<dbReference type="GO" id="GO:0005975">
    <property type="term" value="P:carbohydrate metabolic process"/>
    <property type="evidence" value="ECO:0007669"/>
    <property type="project" value="UniProtKB-ARBA"/>
</dbReference>
<dbReference type="InterPro" id="IPR015500">
    <property type="entry name" value="Peptidase_S8_subtilisin-rel"/>
</dbReference>
<dbReference type="Gene3D" id="2.60.40.10">
    <property type="entry name" value="Immunoglobulins"/>
    <property type="match status" value="1"/>
</dbReference>
<dbReference type="PRINTS" id="PR00723">
    <property type="entry name" value="SUBTILISIN"/>
</dbReference>
<dbReference type="InterPro" id="IPR050131">
    <property type="entry name" value="Peptidase_S8_subtilisin-like"/>
</dbReference>
<keyword evidence="8" id="KW-1185">Reference proteome</keyword>
<comment type="similarity">
    <text evidence="1 5">Belongs to the peptidase S8 family.</text>
</comment>
<proteinExistence type="inferred from homology"/>
<dbReference type="InterPro" id="IPR000209">
    <property type="entry name" value="Peptidase_S8/S53_dom"/>
</dbReference>
<evidence type="ECO:0000313" key="8">
    <source>
        <dbReference type="Proteomes" id="UP000640489"/>
    </source>
</evidence>
<dbReference type="GO" id="GO:0004252">
    <property type="term" value="F:serine-type endopeptidase activity"/>
    <property type="evidence" value="ECO:0007669"/>
    <property type="project" value="UniProtKB-UniRule"/>
</dbReference>
<dbReference type="RefSeq" id="WP_194708087.1">
    <property type="nucleotide sequence ID" value="NZ_JADKPN010000011.1"/>
</dbReference>
<evidence type="ECO:0000256" key="3">
    <source>
        <dbReference type="ARBA" id="ARBA00022801"/>
    </source>
</evidence>
<feature type="non-terminal residue" evidence="7">
    <location>
        <position position="671"/>
    </location>
</feature>
<evidence type="ECO:0000256" key="5">
    <source>
        <dbReference type="PROSITE-ProRule" id="PRU01240"/>
    </source>
</evidence>
<gene>
    <name evidence="7" type="ORF">ISU07_17435</name>
</gene>
<dbReference type="PROSITE" id="PS51892">
    <property type="entry name" value="SUBTILASE"/>
    <property type="match status" value="1"/>
</dbReference>
<evidence type="ECO:0000256" key="1">
    <source>
        <dbReference type="ARBA" id="ARBA00011073"/>
    </source>
</evidence>
<dbReference type="PANTHER" id="PTHR43806:SF11">
    <property type="entry name" value="CEREVISIN-RELATED"/>
    <property type="match status" value="1"/>
</dbReference>
<dbReference type="Pfam" id="PF00082">
    <property type="entry name" value="Peptidase_S8"/>
    <property type="match status" value="1"/>
</dbReference>
<keyword evidence="3 5" id="KW-0378">Hydrolase</keyword>